<keyword evidence="1" id="KW-0812">Transmembrane</keyword>
<organism evidence="2 3">
    <name type="scientific">Vitreoscilla filiformis</name>
    <dbReference type="NCBI Taxonomy" id="63"/>
    <lineage>
        <taxon>Bacteria</taxon>
        <taxon>Pseudomonadati</taxon>
        <taxon>Pseudomonadota</taxon>
        <taxon>Betaproteobacteria</taxon>
        <taxon>Neisseriales</taxon>
        <taxon>Neisseriaceae</taxon>
        <taxon>Vitreoscilla</taxon>
    </lineage>
</organism>
<accession>A0A221KJ80</accession>
<evidence type="ECO:0000256" key="1">
    <source>
        <dbReference type="SAM" id="Phobius"/>
    </source>
</evidence>
<name>A0A221KJ80_VITFI</name>
<keyword evidence="3" id="KW-1185">Reference proteome</keyword>
<proteinExistence type="predicted"/>
<keyword evidence="1" id="KW-1133">Transmembrane helix</keyword>
<sequence>MEAPATILSLTQSTLSQKIITRFGDFFVNEKNELHGTVEMTTMDTLSDHEFDLASSLGFRVLMGKIMRLELTVTGKRYTSNNIINPATNKYKLNKNQTISISAKPSSLENALKAPLTPITLAADGVLTLLTVALIPFVFLSIVLHQQK</sequence>
<dbReference type="Proteomes" id="UP000199729">
    <property type="component" value="Plasmid pVF1"/>
</dbReference>
<dbReference type="EMBL" id="CP022424">
    <property type="protein sequence ID" value="ASM79108.1"/>
    <property type="molecule type" value="Genomic_DNA"/>
</dbReference>
<evidence type="ECO:0000313" key="3">
    <source>
        <dbReference type="Proteomes" id="UP000199729"/>
    </source>
</evidence>
<dbReference type="KEGG" id="vff:VITFI_CDS3331"/>
<keyword evidence="2" id="KW-0614">Plasmid</keyword>
<protein>
    <submittedName>
        <fullName evidence="2">Uncharacterized protein</fullName>
    </submittedName>
</protein>
<dbReference type="AlphaFoldDB" id="A0A221KJ80"/>
<keyword evidence="1" id="KW-0472">Membrane</keyword>
<reference evidence="2 3" key="1">
    <citation type="submission" date="2017-07" db="EMBL/GenBank/DDBJ databases">
        <title>Complete Genome Sequence of the cosmetic ferment Vitreoscilla filiformis (ATCC15551).</title>
        <authorList>
            <person name="Contreras S."/>
            <person name="Sagory-Zalkind P."/>
            <person name="Blanquart H."/>
            <person name="Iltis A."/>
            <person name="Morand S.C."/>
        </authorList>
    </citation>
    <scope>NUCLEOTIDE SEQUENCE [LARGE SCALE GENOMIC DNA]</scope>
    <source>
        <strain evidence="2 3">ATCC 15551</strain>
        <plasmid evidence="3">Plasmid pvf1</plasmid>
    </source>
</reference>
<geneLocation type="plasmid" evidence="3">
    <name>pvf1</name>
</geneLocation>
<feature type="transmembrane region" description="Helical" evidence="1">
    <location>
        <begin position="125"/>
        <end position="144"/>
    </location>
</feature>
<gene>
    <name evidence="2" type="ORF">VITFI_CDS3331</name>
</gene>
<evidence type="ECO:0000313" key="2">
    <source>
        <dbReference type="EMBL" id="ASM79108.1"/>
    </source>
</evidence>